<dbReference type="AlphaFoldDB" id="A0A6S7B7V1"/>
<keyword evidence="2" id="KW-1185">Reference proteome</keyword>
<dbReference type="EMBL" id="CADIKM010000012">
    <property type="protein sequence ID" value="CAB3790265.1"/>
    <property type="molecule type" value="Genomic_DNA"/>
</dbReference>
<protein>
    <submittedName>
        <fullName evidence="1">Uncharacterized protein</fullName>
    </submittedName>
</protein>
<sequence>MLSVLVAAGWMSGRSQPGGQKDLESDIDDSECEVNAMPRINQYGGSERNRCRVTYSMEVARQAAHIESTLHVEDMSARVRNVVSEFEAQFGADDVRPFLQLLCRALEARGSSEAERVVRRELGRFCRSKELGANVINMHRAAYIAKS</sequence>
<gene>
    <name evidence="1" type="ORF">LMG28138_02953</name>
</gene>
<evidence type="ECO:0000313" key="1">
    <source>
        <dbReference type="EMBL" id="CAB3790265.1"/>
    </source>
</evidence>
<accession>A0A6S7B7V1</accession>
<reference evidence="1 2" key="1">
    <citation type="submission" date="2020-04" db="EMBL/GenBank/DDBJ databases">
        <authorList>
            <person name="De Canck E."/>
        </authorList>
    </citation>
    <scope>NUCLEOTIDE SEQUENCE [LARGE SCALE GENOMIC DNA]</scope>
    <source>
        <strain evidence="1 2">LMG 28138</strain>
    </source>
</reference>
<proteinExistence type="predicted"/>
<evidence type="ECO:0000313" key="2">
    <source>
        <dbReference type="Proteomes" id="UP000494115"/>
    </source>
</evidence>
<organism evidence="1 2">
    <name type="scientific">Pararobbsia alpina</name>
    <dbReference type="NCBI Taxonomy" id="621374"/>
    <lineage>
        <taxon>Bacteria</taxon>
        <taxon>Pseudomonadati</taxon>
        <taxon>Pseudomonadota</taxon>
        <taxon>Betaproteobacteria</taxon>
        <taxon>Burkholderiales</taxon>
        <taxon>Burkholderiaceae</taxon>
        <taxon>Pararobbsia</taxon>
    </lineage>
</organism>
<name>A0A6S7B7V1_9BURK</name>
<dbReference type="Proteomes" id="UP000494115">
    <property type="component" value="Unassembled WGS sequence"/>
</dbReference>